<name>A0AA38HBB3_9TREE</name>
<feature type="coiled-coil region" evidence="1">
    <location>
        <begin position="474"/>
        <end position="501"/>
    </location>
</feature>
<comment type="caution">
    <text evidence="3">The sequence shown here is derived from an EMBL/GenBank/DDBJ whole genome shotgun (WGS) entry which is preliminary data.</text>
</comment>
<evidence type="ECO:0000313" key="4">
    <source>
        <dbReference type="Proteomes" id="UP001164286"/>
    </source>
</evidence>
<dbReference type="GeneID" id="77732828"/>
<evidence type="ECO:0000313" key="3">
    <source>
        <dbReference type="EMBL" id="KAI9637101.1"/>
    </source>
</evidence>
<dbReference type="Proteomes" id="UP001164286">
    <property type="component" value="Unassembled WGS sequence"/>
</dbReference>
<feature type="region of interest" description="Disordered" evidence="2">
    <location>
        <begin position="516"/>
        <end position="567"/>
    </location>
</feature>
<keyword evidence="1" id="KW-0175">Coiled coil</keyword>
<feature type="region of interest" description="Disordered" evidence="2">
    <location>
        <begin position="153"/>
        <end position="236"/>
    </location>
</feature>
<dbReference type="RefSeq" id="XP_052946878.1">
    <property type="nucleotide sequence ID" value="XM_053093623.1"/>
</dbReference>
<feature type="compositionally biased region" description="Low complexity" evidence="2">
    <location>
        <begin position="212"/>
        <end position="223"/>
    </location>
</feature>
<proteinExistence type="predicted"/>
<protein>
    <submittedName>
        <fullName evidence="3">Uncharacterized protein</fullName>
    </submittedName>
</protein>
<evidence type="ECO:0000256" key="2">
    <source>
        <dbReference type="SAM" id="MobiDB-lite"/>
    </source>
</evidence>
<gene>
    <name evidence="3" type="ORF">MKK02DRAFT_45812</name>
</gene>
<feature type="compositionally biased region" description="Polar residues" evidence="2">
    <location>
        <begin position="516"/>
        <end position="533"/>
    </location>
</feature>
<dbReference type="AlphaFoldDB" id="A0AA38HBB3"/>
<organism evidence="3 4">
    <name type="scientific">Dioszegia hungarica</name>
    <dbReference type="NCBI Taxonomy" id="4972"/>
    <lineage>
        <taxon>Eukaryota</taxon>
        <taxon>Fungi</taxon>
        <taxon>Dikarya</taxon>
        <taxon>Basidiomycota</taxon>
        <taxon>Agaricomycotina</taxon>
        <taxon>Tremellomycetes</taxon>
        <taxon>Tremellales</taxon>
        <taxon>Bulleribasidiaceae</taxon>
        <taxon>Dioszegia</taxon>
    </lineage>
</organism>
<reference evidence="3" key="1">
    <citation type="journal article" date="2022" name="G3 (Bethesda)">
        <title>High quality genome of the basidiomycete yeast Dioszegia hungarica PDD-24b-2 isolated from cloud water.</title>
        <authorList>
            <person name="Jarrige D."/>
            <person name="Haridas S."/>
            <person name="Bleykasten-Grosshans C."/>
            <person name="Joly M."/>
            <person name="Nadalig T."/>
            <person name="Sancelme M."/>
            <person name="Vuilleumier S."/>
            <person name="Grigoriev I.V."/>
            <person name="Amato P."/>
            <person name="Bringel F."/>
        </authorList>
    </citation>
    <scope>NUCLEOTIDE SEQUENCE</scope>
    <source>
        <strain evidence="3">PDD-24b-2</strain>
    </source>
</reference>
<sequence length="567" mass="59318">MWGYDGNASAPALTGTELLDGMTDDYDPVTKKHTFHAAVPKPAKLWAVETACKVNDGWDIKLGGPMGDRKLGSFFGGLGIMGTIATTKWTERLSELSKNVSAVRTGLTDNLTHLSESIWEDPMKWGKWGAAAFAAGTAVYYADQYFTPKVASAEGTDKSAALNDTDGTWTEKEPTTAGNTRKKTVRSATGTTRRGAKGPIKSGPTQTVPELSDGGDSEASSSTADDDPLTPIALAPLGHHEDGTLALMASQIPLPSDIADSTKDDKTVTTGGGDTFVAPTTSSPSAVLRWLKRLTLVARVPDLGGPIGWAVNGIAYSPLLTTGLSCMGEVPFGSCWKAGETVINFFRRPITEQLSTLKKSVSSCLTDFSNNFKTFAEADTASQLTVAGLATAGALATWGLYKLTGPGSYAKDTADPVSTKLDAMAAEAETQSARASMGTLPTTPSPFLTADGEICTADGCHDTHPDCKSTGVVFAGLLGALAELQTANARLERERKADNDHFNSRLNQLFAFQSGSDVSTPAQSDDSGVSTPALSIDLGAETPAETILPTPTDGQEIDKDAAVPSFG</sequence>
<evidence type="ECO:0000256" key="1">
    <source>
        <dbReference type="SAM" id="Coils"/>
    </source>
</evidence>
<keyword evidence="4" id="KW-1185">Reference proteome</keyword>
<dbReference type="EMBL" id="JAKWFO010000005">
    <property type="protein sequence ID" value="KAI9637101.1"/>
    <property type="molecule type" value="Genomic_DNA"/>
</dbReference>
<accession>A0AA38HBB3</accession>